<comment type="caution">
    <text evidence="3">The sequence shown here is derived from an EMBL/GenBank/DDBJ whole genome shotgun (WGS) entry which is preliminary data.</text>
</comment>
<accession>A0AAW1VIE2</accession>
<gene>
    <name evidence="3" type="ORF">WA026_021919</name>
</gene>
<dbReference type="Pfam" id="PF13863">
    <property type="entry name" value="DUF4200"/>
    <property type="match status" value="1"/>
</dbReference>
<organism evidence="3 4">
    <name type="scientific">Henosepilachna vigintioctopunctata</name>
    <dbReference type="NCBI Taxonomy" id="420089"/>
    <lineage>
        <taxon>Eukaryota</taxon>
        <taxon>Metazoa</taxon>
        <taxon>Ecdysozoa</taxon>
        <taxon>Arthropoda</taxon>
        <taxon>Hexapoda</taxon>
        <taxon>Insecta</taxon>
        <taxon>Pterygota</taxon>
        <taxon>Neoptera</taxon>
        <taxon>Endopterygota</taxon>
        <taxon>Coleoptera</taxon>
        <taxon>Polyphaga</taxon>
        <taxon>Cucujiformia</taxon>
        <taxon>Coccinelloidea</taxon>
        <taxon>Coccinellidae</taxon>
        <taxon>Epilachninae</taxon>
        <taxon>Epilachnini</taxon>
        <taxon>Henosepilachna</taxon>
    </lineage>
</organism>
<keyword evidence="4" id="KW-1185">Reference proteome</keyword>
<reference evidence="3 4" key="1">
    <citation type="submission" date="2023-03" db="EMBL/GenBank/DDBJ databases">
        <title>Genome insight into feeding habits of ladybird beetles.</title>
        <authorList>
            <person name="Li H.-S."/>
            <person name="Huang Y.-H."/>
            <person name="Pang H."/>
        </authorList>
    </citation>
    <scope>NUCLEOTIDE SEQUENCE [LARGE SCALE GENOMIC DNA]</scope>
    <source>
        <strain evidence="3">SYSU_2023b</strain>
        <tissue evidence="3">Whole body</tissue>
    </source>
</reference>
<dbReference type="InterPro" id="IPR051147">
    <property type="entry name" value="CFAP_domain-containing"/>
</dbReference>
<feature type="domain" description="DUF4200" evidence="2">
    <location>
        <begin position="69"/>
        <end position="170"/>
    </location>
</feature>
<dbReference type="InterPro" id="IPR025252">
    <property type="entry name" value="DUF4200"/>
</dbReference>
<dbReference type="EMBL" id="JARQZJ010000138">
    <property type="protein sequence ID" value="KAK9892728.1"/>
    <property type="molecule type" value="Genomic_DNA"/>
</dbReference>
<protein>
    <recommendedName>
        <fullName evidence="2">DUF4200 domain-containing protein</fullName>
    </recommendedName>
</protein>
<evidence type="ECO:0000256" key="1">
    <source>
        <dbReference type="ARBA" id="ARBA00023054"/>
    </source>
</evidence>
<evidence type="ECO:0000259" key="2">
    <source>
        <dbReference type="Pfam" id="PF13863"/>
    </source>
</evidence>
<dbReference type="PANTHER" id="PTHR21683">
    <property type="entry name" value="COILED-COIL DOMAIN-CONTAINING PROTEIN 42 LIKE-2-LIKE-RELATED"/>
    <property type="match status" value="1"/>
</dbReference>
<keyword evidence="1" id="KW-0175">Coiled coil</keyword>
<evidence type="ECO:0000313" key="3">
    <source>
        <dbReference type="EMBL" id="KAK9892728.1"/>
    </source>
</evidence>
<evidence type="ECO:0000313" key="4">
    <source>
        <dbReference type="Proteomes" id="UP001431783"/>
    </source>
</evidence>
<dbReference type="PANTHER" id="PTHR21683:SF2">
    <property type="entry name" value="COILED-COIL DOMAIN-CONTAINING PROTEIN 42 LIKE-2-LIKE"/>
    <property type="match status" value="1"/>
</dbReference>
<dbReference type="AlphaFoldDB" id="A0AAW1VIE2"/>
<name>A0AAW1VIE2_9CUCU</name>
<dbReference type="Proteomes" id="UP001431783">
    <property type="component" value="Unassembled WGS sequence"/>
</dbReference>
<proteinExistence type="predicted"/>
<sequence length="348" mass="41824">MVDFHKVAENVFRTPCYDQVLSYRRSTQFFKDLRKIPVRTEDKLEPSVYMEQQKLHIQRKLITDDNKIHKKREALRIANHLLDEKLELYVKEKELQEHFKNFNVLVMQNRVKRERVAGRTKELSAMILRRQEEIEKISIEIRKMRAYKTKFITEINKYLFYEEFLEKISPEFGGKASSSDIVQRFINLIWNREYVTKRDNDLYEKLKTTQLQAVNLMNDRSETILDLRKQVTDFITEYEKVKSRTKSLEILVLSIWQECNNRLECLIECVHGISNLNVQILRRKRRYRMKMRITGEMKKMGNAPPVMKNLMHVNSTMKAMQKVSKVVELCIKILRKIAEKHHNIRIKD</sequence>
<dbReference type="GO" id="GO:0005856">
    <property type="term" value="C:cytoskeleton"/>
    <property type="evidence" value="ECO:0007669"/>
    <property type="project" value="UniProtKB-ARBA"/>
</dbReference>